<gene>
    <name evidence="1" type="ORF">CBM2634_A100311</name>
</gene>
<protein>
    <submittedName>
        <fullName evidence="1">Uncharacterized protein</fullName>
    </submittedName>
</protein>
<evidence type="ECO:0000313" key="1">
    <source>
        <dbReference type="EMBL" id="SPR96373.1"/>
    </source>
</evidence>
<sequence>MEALRDDGPVPPPRQPAGPVVIWNLIRTRYSASSRHEGIPKTIRTVPWTRRNDCAGAIGS</sequence>
<dbReference type="Proteomes" id="UP000256805">
    <property type="component" value="Unassembled WGS sequence"/>
</dbReference>
<organism evidence="1 2">
    <name type="scientific">Cupriavidus taiwanensis</name>
    <dbReference type="NCBI Taxonomy" id="164546"/>
    <lineage>
        <taxon>Bacteria</taxon>
        <taxon>Pseudomonadati</taxon>
        <taxon>Pseudomonadota</taxon>
        <taxon>Betaproteobacteria</taxon>
        <taxon>Burkholderiales</taxon>
        <taxon>Burkholderiaceae</taxon>
        <taxon>Cupriavidus</taxon>
    </lineage>
</organism>
<name>A0A375IYA7_9BURK</name>
<dbReference type="AlphaFoldDB" id="A0A375IYA7"/>
<dbReference type="EMBL" id="OVTA01000002">
    <property type="protein sequence ID" value="SPR96373.1"/>
    <property type="molecule type" value="Genomic_DNA"/>
</dbReference>
<accession>A0A375IYA7</accession>
<reference evidence="1 2" key="1">
    <citation type="submission" date="2018-01" db="EMBL/GenBank/DDBJ databases">
        <authorList>
            <person name="Gaut B.S."/>
            <person name="Morton B.R."/>
            <person name="Clegg M.T."/>
            <person name="Duvall M.R."/>
        </authorList>
    </citation>
    <scope>NUCLEOTIDE SEQUENCE [LARGE SCALE GENOMIC DNA]</scope>
    <source>
        <strain evidence="1">Cupriavidus taiwanensis cmp 52</strain>
    </source>
</reference>
<evidence type="ECO:0000313" key="2">
    <source>
        <dbReference type="Proteomes" id="UP000256805"/>
    </source>
</evidence>
<proteinExistence type="predicted"/>